<proteinExistence type="predicted"/>
<dbReference type="EMBL" id="FP929050">
    <property type="protein sequence ID" value="CBL11308.1"/>
    <property type="molecule type" value="Genomic_DNA"/>
</dbReference>
<reference evidence="1 2" key="1">
    <citation type="submission" date="2010-03" db="EMBL/GenBank/DDBJ databases">
        <title>The genome sequence of Roseburia intestinalis XB6B4.</title>
        <authorList>
            <consortium name="metaHIT consortium -- http://www.metahit.eu/"/>
            <person name="Pajon A."/>
            <person name="Turner K."/>
            <person name="Parkhill J."/>
            <person name="Bernalier A."/>
        </authorList>
    </citation>
    <scope>NUCLEOTIDE SEQUENCE [LARGE SCALE GENOMIC DNA]</scope>
    <source>
        <strain evidence="1 2">XB6B4</strain>
    </source>
</reference>
<organism evidence="1 2">
    <name type="scientific">Roseburia intestinalis XB6B4</name>
    <dbReference type="NCBI Taxonomy" id="718255"/>
    <lineage>
        <taxon>Bacteria</taxon>
        <taxon>Bacillati</taxon>
        <taxon>Bacillota</taxon>
        <taxon>Clostridia</taxon>
        <taxon>Lachnospirales</taxon>
        <taxon>Lachnospiraceae</taxon>
        <taxon>Roseburia</taxon>
    </lineage>
</organism>
<dbReference type="AlphaFoldDB" id="D4KVB8"/>
<gene>
    <name evidence="1" type="ORF">RO1_05590</name>
</gene>
<evidence type="ECO:0000313" key="2">
    <source>
        <dbReference type="Proteomes" id="UP000008953"/>
    </source>
</evidence>
<accession>D4KVB8</accession>
<dbReference type="KEGG" id="rix:RO1_05590"/>
<dbReference type="Proteomes" id="UP000008953">
    <property type="component" value="Chromosome"/>
</dbReference>
<evidence type="ECO:0000313" key="1">
    <source>
        <dbReference type="EMBL" id="CBL11308.1"/>
    </source>
</evidence>
<protein>
    <submittedName>
        <fullName evidence="1">Uncharacterized protein</fullName>
    </submittedName>
</protein>
<sequence length="30" mass="3393">MMITTIEEQVMDACSFFAFFSLTVMSGKNI</sequence>
<dbReference type="HOGENOM" id="CLU_3405202_0_0_9"/>
<name>D4KVB8_9FIRM</name>
<reference evidence="1 2" key="2">
    <citation type="submission" date="2010-03" db="EMBL/GenBank/DDBJ databases">
        <authorList>
            <person name="Pajon A."/>
        </authorList>
    </citation>
    <scope>NUCLEOTIDE SEQUENCE [LARGE SCALE GENOMIC DNA]</scope>
    <source>
        <strain evidence="1 2">XB6B4</strain>
    </source>
</reference>